<reference evidence="3" key="2">
    <citation type="submission" date="2022-06" db="UniProtKB">
        <authorList>
            <consortium name="EnsemblMetazoa"/>
        </authorList>
    </citation>
    <scope>IDENTIFICATION</scope>
</reference>
<feature type="compositionally biased region" description="Polar residues" evidence="2">
    <location>
        <begin position="1"/>
        <end position="10"/>
    </location>
</feature>
<keyword evidence="4" id="KW-1185">Reference proteome</keyword>
<dbReference type="Pfam" id="PF00379">
    <property type="entry name" value="Chitin_bind_4"/>
    <property type="match status" value="1"/>
</dbReference>
<evidence type="ECO:0000313" key="4">
    <source>
        <dbReference type="Proteomes" id="UP000007819"/>
    </source>
</evidence>
<dbReference type="KEGG" id="api:100573742"/>
<dbReference type="GO" id="GO:0042302">
    <property type="term" value="F:structural constituent of cuticle"/>
    <property type="evidence" value="ECO:0007669"/>
    <property type="project" value="UniProtKB-UniRule"/>
</dbReference>
<reference evidence="4" key="1">
    <citation type="submission" date="2010-06" db="EMBL/GenBank/DDBJ databases">
        <authorList>
            <person name="Jiang H."/>
            <person name="Abraham K."/>
            <person name="Ali S."/>
            <person name="Alsbrooks S.L."/>
            <person name="Anim B.N."/>
            <person name="Anosike U.S."/>
            <person name="Attaway T."/>
            <person name="Bandaranaike D.P."/>
            <person name="Battles P.K."/>
            <person name="Bell S.N."/>
            <person name="Bell A.V."/>
            <person name="Beltran B."/>
            <person name="Bickham C."/>
            <person name="Bustamante Y."/>
            <person name="Caleb T."/>
            <person name="Canada A."/>
            <person name="Cardenas V."/>
            <person name="Carter K."/>
            <person name="Chacko J."/>
            <person name="Chandrabose M.N."/>
            <person name="Chavez D."/>
            <person name="Chavez A."/>
            <person name="Chen L."/>
            <person name="Chu H.-S."/>
            <person name="Claassen K.J."/>
            <person name="Cockrell R."/>
            <person name="Collins M."/>
            <person name="Cooper J.A."/>
            <person name="Cree A."/>
            <person name="Curry S.M."/>
            <person name="Da Y."/>
            <person name="Dao M.D."/>
            <person name="Das B."/>
            <person name="Davila M.-L."/>
            <person name="Davy-Carroll L."/>
            <person name="Denson S."/>
            <person name="Dinh H."/>
            <person name="Ebong V.E."/>
            <person name="Edwards J.R."/>
            <person name="Egan A."/>
            <person name="El-Daye J."/>
            <person name="Escobedo L."/>
            <person name="Fernandez S."/>
            <person name="Fernando P.R."/>
            <person name="Flagg N."/>
            <person name="Forbes L.D."/>
            <person name="Fowler R.G."/>
            <person name="Fu Q."/>
            <person name="Gabisi R.A."/>
            <person name="Ganer J."/>
            <person name="Garbino Pronczuk A."/>
            <person name="Garcia R.M."/>
            <person name="Garner T."/>
            <person name="Garrett T.E."/>
            <person name="Gonzalez D.A."/>
            <person name="Hamid H."/>
            <person name="Hawkins E.S."/>
            <person name="Hirani K."/>
            <person name="Hogues M.E."/>
            <person name="Hollins B."/>
            <person name="Hsiao C.-H."/>
            <person name="Jabil R."/>
            <person name="James M.L."/>
            <person name="Jhangiani S.N."/>
            <person name="Johnson B."/>
            <person name="Johnson Q."/>
            <person name="Joshi V."/>
            <person name="Kalu J.B."/>
            <person name="Kam C."/>
            <person name="Kashfia A."/>
            <person name="Keebler J."/>
            <person name="Kisamo H."/>
            <person name="Kovar C.L."/>
            <person name="Lago L.A."/>
            <person name="Lai C.-Y."/>
            <person name="Laidlaw J."/>
            <person name="Lara F."/>
            <person name="Le T.-K."/>
            <person name="Lee S.L."/>
            <person name="Legall F.H."/>
            <person name="Lemon S.J."/>
            <person name="Lewis L.R."/>
            <person name="Li B."/>
            <person name="Liu Y."/>
            <person name="Liu Y.-S."/>
            <person name="Lopez J."/>
            <person name="Lozado R.J."/>
            <person name="Lu J."/>
            <person name="Madu R.C."/>
            <person name="Maheshwari M."/>
            <person name="Maheshwari R."/>
            <person name="Malloy K."/>
            <person name="Martinez E."/>
            <person name="Mathew T."/>
            <person name="Mercado I.C."/>
            <person name="Mercado C."/>
            <person name="Meyer B."/>
            <person name="Montgomery K."/>
            <person name="Morgan M.B."/>
            <person name="Munidasa M."/>
            <person name="Nazareth L.V."/>
            <person name="Nelson J."/>
            <person name="Ng B.M."/>
            <person name="Nguyen N.B."/>
            <person name="Nguyen P.Q."/>
            <person name="Nguyen T."/>
            <person name="Obregon M."/>
            <person name="Okwuonu G.O."/>
            <person name="Onwere C.G."/>
            <person name="Orozco G."/>
            <person name="Parra A."/>
            <person name="Patel S."/>
            <person name="Patil S."/>
            <person name="Perez A."/>
            <person name="Perez Y."/>
            <person name="Pham C."/>
            <person name="Primus E.L."/>
            <person name="Pu L.-L."/>
            <person name="Puazo M."/>
            <person name="Qin X."/>
            <person name="Quiroz J.B."/>
            <person name="Reese J."/>
            <person name="Richards S."/>
            <person name="Rives C.M."/>
            <person name="Robberts R."/>
            <person name="Ruiz S.J."/>
            <person name="Ruiz M.J."/>
            <person name="Santibanez J."/>
            <person name="Schneider B.W."/>
            <person name="Sisson I."/>
            <person name="Smith M."/>
            <person name="Sodergren E."/>
            <person name="Song X.-Z."/>
            <person name="Song B.B."/>
            <person name="Summersgill H."/>
            <person name="Thelus R."/>
            <person name="Thornton R.D."/>
            <person name="Trejos Z.Y."/>
            <person name="Usmani K."/>
            <person name="Vattathil S."/>
            <person name="Villasana D."/>
            <person name="Walker D.L."/>
            <person name="Wang S."/>
            <person name="Wang K."/>
            <person name="White C.S."/>
            <person name="Williams A.C."/>
            <person name="Williamson J."/>
            <person name="Wilson K."/>
            <person name="Woghiren I.O."/>
            <person name="Woodworth J.R."/>
            <person name="Worley K.C."/>
            <person name="Wright R.A."/>
            <person name="Wu W."/>
            <person name="Young L."/>
            <person name="Zhang L."/>
            <person name="Zhang J."/>
            <person name="Zhu Y."/>
            <person name="Muzny D.M."/>
            <person name="Weinstock G."/>
            <person name="Gibbs R.A."/>
        </authorList>
    </citation>
    <scope>NUCLEOTIDE SEQUENCE [LARGE SCALE GENOMIC DNA]</scope>
    <source>
        <strain evidence="4">LSR1</strain>
    </source>
</reference>
<dbReference type="OrthoDB" id="6436078at2759"/>
<dbReference type="RefSeq" id="XP_029342049.1">
    <property type="nucleotide sequence ID" value="XM_029486189.1"/>
</dbReference>
<organism evidence="3 4">
    <name type="scientific">Acyrthosiphon pisum</name>
    <name type="common">Pea aphid</name>
    <dbReference type="NCBI Taxonomy" id="7029"/>
    <lineage>
        <taxon>Eukaryota</taxon>
        <taxon>Metazoa</taxon>
        <taxon>Ecdysozoa</taxon>
        <taxon>Arthropoda</taxon>
        <taxon>Hexapoda</taxon>
        <taxon>Insecta</taxon>
        <taxon>Pterygota</taxon>
        <taxon>Neoptera</taxon>
        <taxon>Paraneoptera</taxon>
        <taxon>Hemiptera</taxon>
        <taxon>Sternorrhyncha</taxon>
        <taxon>Aphidomorpha</taxon>
        <taxon>Aphidoidea</taxon>
        <taxon>Aphididae</taxon>
        <taxon>Macrosiphini</taxon>
        <taxon>Acyrthosiphon</taxon>
    </lineage>
</organism>
<feature type="region of interest" description="Disordered" evidence="2">
    <location>
        <begin position="1"/>
        <end position="20"/>
    </location>
</feature>
<accession>A0A8R2JMC8</accession>
<keyword evidence="1" id="KW-0193">Cuticle</keyword>
<evidence type="ECO:0000256" key="1">
    <source>
        <dbReference type="PROSITE-ProRule" id="PRU00497"/>
    </source>
</evidence>
<dbReference type="PROSITE" id="PS51155">
    <property type="entry name" value="CHIT_BIND_RR_2"/>
    <property type="match status" value="1"/>
</dbReference>
<dbReference type="EnsemblMetazoa" id="XM_029486189.1">
    <property type="protein sequence ID" value="XP_029342049.1"/>
    <property type="gene ID" value="LOC100573742"/>
</dbReference>
<protein>
    <submittedName>
        <fullName evidence="3">Uncharacterized protein</fullName>
    </submittedName>
</protein>
<dbReference type="AlphaFoldDB" id="A0A8R2JMC8"/>
<name>A0A8R2JMC8_ACYPI</name>
<proteinExistence type="predicted"/>
<evidence type="ECO:0000256" key="2">
    <source>
        <dbReference type="SAM" id="MobiDB-lite"/>
    </source>
</evidence>
<dbReference type="Proteomes" id="UP000007819">
    <property type="component" value="Chromosome A1"/>
</dbReference>
<sequence>MTFAQSQLSEQFGGDLTFEDGGGERVEFQLHGIGGPDSYKFGFDTGKGSNRQFRYEERDNGGNVHGHYGYLDNDGKMQVYNYSSHPELGYRAQKAEALEM</sequence>
<dbReference type="InterPro" id="IPR000618">
    <property type="entry name" value="Insect_cuticle"/>
</dbReference>
<dbReference type="GeneID" id="100573742"/>
<evidence type="ECO:0000313" key="3">
    <source>
        <dbReference type="EnsemblMetazoa" id="XP_029342049.1"/>
    </source>
</evidence>